<dbReference type="AlphaFoldDB" id="A0A1H6LLK7"/>
<evidence type="ECO:0000313" key="1">
    <source>
        <dbReference type="EMBL" id="SEH85722.1"/>
    </source>
</evidence>
<reference evidence="1 2" key="1">
    <citation type="submission" date="2016-10" db="EMBL/GenBank/DDBJ databases">
        <authorList>
            <person name="de Groot N.N."/>
        </authorList>
    </citation>
    <scope>NUCLEOTIDE SEQUENCE [LARGE SCALE GENOMIC DNA]</scope>
    <source>
        <strain evidence="1 2">YAD2003</strain>
    </source>
</reference>
<name>A0A1H6LLK7_RUMFL</name>
<proteinExistence type="predicted"/>
<gene>
    <name evidence="1" type="ORF">SAMN02910265_03066</name>
</gene>
<dbReference type="Proteomes" id="UP000183190">
    <property type="component" value="Unassembled WGS sequence"/>
</dbReference>
<dbReference type="RefSeq" id="WP_074718946.1">
    <property type="nucleotide sequence ID" value="NZ_FNWV01000018.1"/>
</dbReference>
<dbReference type="EMBL" id="FNWV01000018">
    <property type="protein sequence ID" value="SEH85722.1"/>
    <property type="molecule type" value="Genomic_DNA"/>
</dbReference>
<dbReference type="OrthoDB" id="1818036at2"/>
<protein>
    <submittedName>
        <fullName evidence="1">Uncharacterized protein</fullName>
    </submittedName>
</protein>
<accession>A0A1H6LLK7</accession>
<sequence length="288" mass="33110">MKTSVLDFIDSDTLREHLKDQTLEPAIECILIVRSRICSIEKKLEALKERYDTYSAEDFKLGTYYCREIDLKSALKEYIDSTEKVLADMYRPDNNHVFSAHATDNIGFHGTFNTFEAAIDEVKKNHYENEFCIVKARINEFENVTDITALINENGEPYDLWNLYNDRIGWSLYGAYAWIPHRYATGDVVVFTYDNTFAVVVEDNRSPIKTTDLDMNDMTVRCVVFEKNACHSSGGVFIQRDFSLLRIESATTAELDECPKELIRFSHLVKGGISPAEFLEEYSNGNIH</sequence>
<organism evidence="1 2">
    <name type="scientific">Ruminococcus flavefaciens</name>
    <dbReference type="NCBI Taxonomy" id="1265"/>
    <lineage>
        <taxon>Bacteria</taxon>
        <taxon>Bacillati</taxon>
        <taxon>Bacillota</taxon>
        <taxon>Clostridia</taxon>
        <taxon>Eubacteriales</taxon>
        <taxon>Oscillospiraceae</taxon>
        <taxon>Ruminococcus</taxon>
    </lineage>
</organism>
<evidence type="ECO:0000313" key="2">
    <source>
        <dbReference type="Proteomes" id="UP000183190"/>
    </source>
</evidence>